<reference evidence="1 2" key="1">
    <citation type="journal article" date="2019" name="Stand. Genomic Sci.">
        <title>Draft Whole-Genome Sequence of a Novel Chryseobacterium viscerum Strain Isolated from Fresh Water at Dripping Springs, New Mexico.</title>
        <authorList>
            <person name="Kyndt J.A."/>
            <person name="Moore T.C."/>
        </authorList>
    </citation>
    <scope>NUCLEOTIDE SEQUENCE [LARGE SCALE GENOMIC DNA]</scope>
    <source>
        <strain evidence="1 2">DPS</strain>
    </source>
</reference>
<evidence type="ECO:0000313" key="2">
    <source>
        <dbReference type="Proteomes" id="UP000326384"/>
    </source>
</evidence>
<evidence type="ECO:0000313" key="1">
    <source>
        <dbReference type="EMBL" id="KAB1228478.1"/>
    </source>
</evidence>
<dbReference type="Proteomes" id="UP000326384">
    <property type="component" value="Unassembled WGS sequence"/>
</dbReference>
<sequence>MNNNFKKFFKENLGESAFTKCRKRETVLQRKLIIKFLVKEIGFKECQVAKIMGLHHSAIFYHLKEVIDLEFDRFYVPKARFLKEKFVLEFPNHGLG</sequence>
<evidence type="ECO:0008006" key="3">
    <source>
        <dbReference type="Google" id="ProtNLM"/>
    </source>
</evidence>
<protein>
    <recommendedName>
        <fullName evidence="3">Transposase</fullName>
    </recommendedName>
</protein>
<gene>
    <name evidence="1" type="ORF">F8D52_22660</name>
</gene>
<keyword evidence="2" id="KW-1185">Reference proteome</keyword>
<dbReference type="EMBL" id="VTPV01000022">
    <property type="protein sequence ID" value="KAB1228478.1"/>
    <property type="molecule type" value="Genomic_DNA"/>
</dbReference>
<accession>A0A5N4BJ63</accession>
<name>A0A5N4BJ63_9FLAO</name>
<comment type="caution">
    <text evidence="1">The sequence shown here is derived from an EMBL/GenBank/DDBJ whole genome shotgun (WGS) entry which is preliminary data.</text>
</comment>
<dbReference type="RefSeq" id="WP_152291432.1">
    <property type="nucleotide sequence ID" value="NZ_VTPV01000022.1"/>
</dbReference>
<organism evidence="1 2">
    <name type="scientific">Chryseobacterium viscerum</name>
    <dbReference type="NCBI Taxonomy" id="1037377"/>
    <lineage>
        <taxon>Bacteria</taxon>
        <taxon>Pseudomonadati</taxon>
        <taxon>Bacteroidota</taxon>
        <taxon>Flavobacteriia</taxon>
        <taxon>Flavobacteriales</taxon>
        <taxon>Weeksellaceae</taxon>
        <taxon>Chryseobacterium group</taxon>
        <taxon>Chryseobacterium</taxon>
    </lineage>
</organism>
<proteinExistence type="predicted"/>